<dbReference type="CDD" id="cd06558">
    <property type="entry name" value="crotonase-like"/>
    <property type="match status" value="1"/>
</dbReference>
<evidence type="ECO:0000256" key="2">
    <source>
        <dbReference type="ARBA" id="ARBA00023239"/>
    </source>
</evidence>
<keyword evidence="2" id="KW-0456">Lyase</keyword>
<dbReference type="PANTHER" id="PTHR11941">
    <property type="entry name" value="ENOYL-COA HYDRATASE-RELATED"/>
    <property type="match status" value="1"/>
</dbReference>
<comment type="similarity">
    <text evidence="1">Belongs to the enoyl-CoA hydratase/isomerase family.</text>
</comment>
<evidence type="ECO:0000256" key="4">
    <source>
        <dbReference type="ARBA" id="ARBA00023717"/>
    </source>
</evidence>
<dbReference type="PANTHER" id="PTHR11941:SF54">
    <property type="entry name" value="ENOYL-COA HYDRATASE, MITOCHONDRIAL"/>
    <property type="match status" value="1"/>
</dbReference>
<dbReference type="Gene3D" id="1.10.12.10">
    <property type="entry name" value="Lyase 2-enoyl-coa Hydratase, Chain A, domain 2"/>
    <property type="match status" value="1"/>
</dbReference>
<dbReference type="Pfam" id="PF00378">
    <property type="entry name" value="ECH_1"/>
    <property type="match status" value="1"/>
</dbReference>
<sequence length="277" mass="29032">MSEASERSVEQTVRHELSGGVGWITLDRPEALNAIDAGQRDRLIALLRQASADPDTRAVVLTATGRGFCTGADLRSRPGSGPGAGPPRPPGPGDVARTIRDGAQALVAAVLDCEKPVIAAVNGIAAGIGAHLALACDLVVAAESARFIEIFARRGLVPDGGGAYLLTRLVGVHKAKELIFLADDVPAAEALALGLVNRVVPDDDLESAAREWAERLAVGPTRAFALAKNLVNRALEVDRATAFREEADAVELNMATDDGREGVRAFAERRAPEFSGH</sequence>
<dbReference type="InterPro" id="IPR029045">
    <property type="entry name" value="ClpP/crotonase-like_dom_sf"/>
</dbReference>
<dbReference type="GO" id="GO:0016853">
    <property type="term" value="F:isomerase activity"/>
    <property type="evidence" value="ECO:0007669"/>
    <property type="project" value="UniProtKB-KW"/>
</dbReference>
<gene>
    <name evidence="6" type="primary">paaG</name>
    <name evidence="6" type="ORF">GCM10009839_15050</name>
</gene>
<keyword evidence="6" id="KW-0413">Isomerase</keyword>
<evidence type="ECO:0000313" key="6">
    <source>
        <dbReference type="EMBL" id="GAA2019533.1"/>
    </source>
</evidence>
<comment type="catalytic activity">
    <reaction evidence="4">
        <text>a 4-saturated-(3S)-3-hydroxyacyl-CoA = a (3E)-enoyl-CoA + H2O</text>
        <dbReference type="Rhea" id="RHEA:20724"/>
        <dbReference type="ChEBI" id="CHEBI:15377"/>
        <dbReference type="ChEBI" id="CHEBI:58521"/>
        <dbReference type="ChEBI" id="CHEBI:137480"/>
        <dbReference type="EC" id="4.2.1.17"/>
    </reaction>
</comment>
<dbReference type="Gene3D" id="3.90.226.10">
    <property type="entry name" value="2-enoyl-CoA Hydratase, Chain A, domain 1"/>
    <property type="match status" value="1"/>
</dbReference>
<evidence type="ECO:0000313" key="7">
    <source>
        <dbReference type="Proteomes" id="UP001500751"/>
    </source>
</evidence>
<evidence type="ECO:0000256" key="1">
    <source>
        <dbReference type="ARBA" id="ARBA00005254"/>
    </source>
</evidence>
<keyword evidence="7" id="KW-1185">Reference proteome</keyword>
<dbReference type="RefSeq" id="WP_344664777.1">
    <property type="nucleotide sequence ID" value="NZ_BAAAQN010000006.1"/>
</dbReference>
<dbReference type="InterPro" id="IPR014748">
    <property type="entry name" value="Enoyl-CoA_hydra_C"/>
</dbReference>
<proteinExistence type="inferred from homology"/>
<organism evidence="6 7">
    <name type="scientific">Catenulispora yoronensis</name>
    <dbReference type="NCBI Taxonomy" id="450799"/>
    <lineage>
        <taxon>Bacteria</taxon>
        <taxon>Bacillati</taxon>
        <taxon>Actinomycetota</taxon>
        <taxon>Actinomycetes</taxon>
        <taxon>Catenulisporales</taxon>
        <taxon>Catenulisporaceae</taxon>
        <taxon>Catenulispora</taxon>
    </lineage>
</organism>
<feature type="region of interest" description="Disordered" evidence="5">
    <location>
        <begin position="71"/>
        <end position="94"/>
    </location>
</feature>
<dbReference type="Proteomes" id="UP001500751">
    <property type="component" value="Unassembled WGS sequence"/>
</dbReference>
<evidence type="ECO:0000256" key="5">
    <source>
        <dbReference type="SAM" id="MobiDB-lite"/>
    </source>
</evidence>
<dbReference type="SUPFAM" id="SSF52096">
    <property type="entry name" value="ClpP/crotonase"/>
    <property type="match status" value="1"/>
</dbReference>
<dbReference type="EMBL" id="BAAAQN010000006">
    <property type="protein sequence ID" value="GAA2019533.1"/>
    <property type="molecule type" value="Genomic_DNA"/>
</dbReference>
<protein>
    <submittedName>
        <fullName evidence="6">2-(1,2-epoxy-1,2-dihydrophenyl)acetyl-CoA isomerase PaaG</fullName>
    </submittedName>
</protein>
<dbReference type="InterPro" id="IPR001753">
    <property type="entry name" value="Enoyl-CoA_hydra/iso"/>
</dbReference>
<comment type="caution">
    <text evidence="6">The sequence shown here is derived from an EMBL/GenBank/DDBJ whole genome shotgun (WGS) entry which is preliminary data.</text>
</comment>
<evidence type="ECO:0000256" key="3">
    <source>
        <dbReference type="ARBA" id="ARBA00023709"/>
    </source>
</evidence>
<accession>A0ABN2TSZ4</accession>
<comment type="catalytic activity">
    <reaction evidence="3">
        <text>a (3S)-3-hydroxyacyl-CoA = a (2E)-enoyl-CoA + H2O</text>
        <dbReference type="Rhea" id="RHEA:16105"/>
        <dbReference type="ChEBI" id="CHEBI:15377"/>
        <dbReference type="ChEBI" id="CHEBI:57318"/>
        <dbReference type="ChEBI" id="CHEBI:58856"/>
        <dbReference type="EC" id="4.2.1.17"/>
    </reaction>
</comment>
<reference evidence="6 7" key="1">
    <citation type="journal article" date="2019" name="Int. J. Syst. Evol. Microbiol.">
        <title>The Global Catalogue of Microorganisms (GCM) 10K type strain sequencing project: providing services to taxonomists for standard genome sequencing and annotation.</title>
        <authorList>
            <consortium name="The Broad Institute Genomics Platform"/>
            <consortium name="The Broad Institute Genome Sequencing Center for Infectious Disease"/>
            <person name="Wu L."/>
            <person name="Ma J."/>
        </authorList>
    </citation>
    <scope>NUCLEOTIDE SEQUENCE [LARGE SCALE GENOMIC DNA]</scope>
    <source>
        <strain evidence="6 7">JCM 16014</strain>
    </source>
</reference>
<name>A0ABN2TSZ4_9ACTN</name>